<dbReference type="EMBL" id="NGMO01000004">
    <property type="protein sequence ID" value="OTP09655.1"/>
    <property type="molecule type" value="Genomic_DNA"/>
</dbReference>
<keyword evidence="2" id="KW-1185">Reference proteome</keyword>
<comment type="caution">
    <text evidence="1">The sequence shown here is derived from an EMBL/GenBank/DDBJ whole genome shotgun (WGS) entry which is preliminary data.</text>
</comment>
<organism evidence="1 2">
    <name type="scientific">Candidatus Enterococcus wittei</name>
    <dbReference type="NCBI Taxonomy" id="1987383"/>
    <lineage>
        <taxon>Bacteria</taxon>
        <taxon>Bacillati</taxon>
        <taxon>Bacillota</taxon>
        <taxon>Bacilli</taxon>
        <taxon>Lactobacillales</taxon>
        <taxon>Enterococcaceae</taxon>
        <taxon>Enterococcus</taxon>
    </lineage>
</organism>
<protein>
    <submittedName>
        <fullName evidence="1">Uncharacterized protein</fullName>
    </submittedName>
</protein>
<evidence type="ECO:0000313" key="2">
    <source>
        <dbReference type="Proteomes" id="UP000194933"/>
    </source>
</evidence>
<evidence type="ECO:0000313" key="1">
    <source>
        <dbReference type="EMBL" id="OTP09655.1"/>
    </source>
</evidence>
<name>A0A242JWG1_9ENTE</name>
<dbReference type="Proteomes" id="UP000194933">
    <property type="component" value="Unassembled WGS sequence"/>
</dbReference>
<dbReference type="AlphaFoldDB" id="A0A242JWG1"/>
<gene>
    <name evidence="1" type="ORF">A5844_002435</name>
</gene>
<reference evidence="1 2" key="1">
    <citation type="submission" date="2017-05" db="EMBL/GenBank/DDBJ databases">
        <title>The Genome Sequence of Enterococcus sp. 10A9_DIV0425.</title>
        <authorList>
            <consortium name="The Broad Institute Genomics Platform"/>
            <consortium name="The Broad Institute Genomic Center for Infectious Diseases"/>
            <person name="Earl A."/>
            <person name="Manson A."/>
            <person name="Schwartman J."/>
            <person name="Gilmore M."/>
            <person name="Abouelleil A."/>
            <person name="Cao P."/>
            <person name="Chapman S."/>
            <person name="Cusick C."/>
            <person name="Shea T."/>
            <person name="Young S."/>
            <person name="Neafsey D."/>
            <person name="Nusbaum C."/>
            <person name="Birren B."/>
        </authorList>
    </citation>
    <scope>NUCLEOTIDE SEQUENCE [LARGE SCALE GENOMIC DNA]</scope>
    <source>
        <strain evidence="1 2">10A9_DIV0425</strain>
    </source>
</reference>
<proteinExistence type="predicted"/>
<accession>A0A242JWG1</accession>
<sequence>MEHRLSGLKKLRLVEGLRVDRGIVK</sequence>